<accession>A0A7X6BN17</accession>
<keyword evidence="1" id="KW-0282">Flagellum</keyword>
<dbReference type="Gene3D" id="3.30.160.170">
    <property type="entry name" value="FlaG-like"/>
    <property type="match status" value="1"/>
</dbReference>
<reference evidence="1 2" key="1">
    <citation type="submission" date="2020-03" db="EMBL/GenBank/DDBJ databases">
        <title>Genomic Encyclopedia of Type Strains, Phase IV (KMG-IV): sequencing the most valuable type-strain genomes for metagenomic binning, comparative biology and taxonomic classification.</title>
        <authorList>
            <person name="Goeker M."/>
        </authorList>
    </citation>
    <scope>NUCLEOTIDE SEQUENCE [LARGE SCALE GENOMIC DNA]</scope>
    <source>
        <strain evidence="1 2">DSM 4736</strain>
    </source>
</reference>
<keyword evidence="1" id="KW-0969">Cilium</keyword>
<dbReference type="InterPro" id="IPR005186">
    <property type="entry name" value="FlaG"/>
</dbReference>
<gene>
    <name evidence="1" type="ORF">GGQ87_000239</name>
</gene>
<comment type="caution">
    <text evidence="1">The sequence shown here is derived from an EMBL/GenBank/DDBJ whole genome shotgun (WGS) entry which is preliminary data.</text>
</comment>
<proteinExistence type="predicted"/>
<keyword evidence="1" id="KW-0966">Cell projection</keyword>
<sequence>MQSNAKIDPIGALAVQPAAAASAGGDFHDSRFAQEAEQAARYRLVIEEGPQSGSFIYKTLDRITGEVVKQLPREQVVDLMQAAQYSAGSVIDTKA</sequence>
<protein>
    <submittedName>
        <fullName evidence="1">Flagellar protein FlaG</fullName>
    </submittedName>
</protein>
<evidence type="ECO:0000313" key="1">
    <source>
        <dbReference type="EMBL" id="NJC39981.1"/>
    </source>
</evidence>
<dbReference type="SUPFAM" id="SSF160214">
    <property type="entry name" value="FlaG-like"/>
    <property type="match status" value="1"/>
</dbReference>
<dbReference type="Pfam" id="PF03646">
    <property type="entry name" value="FlaG"/>
    <property type="match status" value="1"/>
</dbReference>
<dbReference type="Proteomes" id="UP000587415">
    <property type="component" value="Unassembled WGS sequence"/>
</dbReference>
<name>A0A7X6BN17_9CAUL</name>
<dbReference type="RefSeq" id="WP_168044903.1">
    <property type="nucleotide sequence ID" value="NZ_JAATJM010000001.1"/>
</dbReference>
<evidence type="ECO:0000313" key="2">
    <source>
        <dbReference type="Proteomes" id="UP000587415"/>
    </source>
</evidence>
<keyword evidence="2" id="KW-1185">Reference proteome</keyword>
<dbReference type="EMBL" id="JAATJM010000001">
    <property type="protein sequence ID" value="NJC39981.1"/>
    <property type="molecule type" value="Genomic_DNA"/>
</dbReference>
<dbReference type="AlphaFoldDB" id="A0A7X6BN17"/>
<organism evidence="1 2">
    <name type="scientific">Brevundimonas alba</name>
    <dbReference type="NCBI Taxonomy" id="74314"/>
    <lineage>
        <taxon>Bacteria</taxon>
        <taxon>Pseudomonadati</taxon>
        <taxon>Pseudomonadota</taxon>
        <taxon>Alphaproteobacteria</taxon>
        <taxon>Caulobacterales</taxon>
        <taxon>Caulobacteraceae</taxon>
        <taxon>Brevundimonas</taxon>
    </lineage>
</organism>
<dbReference type="InterPro" id="IPR035924">
    <property type="entry name" value="FlaG-like_sf"/>
</dbReference>